<comment type="caution">
    <text evidence="3">The sequence shown here is derived from an EMBL/GenBank/DDBJ whole genome shotgun (WGS) entry which is preliminary data.</text>
</comment>
<dbReference type="Pfam" id="PF20150">
    <property type="entry name" value="2EXR"/>
    <property type="match status" value="1"/>
</dbReference>
<feature type="compositionally biased region" description="Basic and acidic residues" evidence="1">
    <location>
        <begin position="39"/>
        <end position="56"/>
    </location>
</feature>
<organism evidence="3 4">
    <name type="scientific">Pochonia chlamydosporia 170</name>
    <dbReference type="NCBI Taxonomy" id="1380566"/>
    <lineage>
        <taxon>Eukaryota</taxon>
        <taxon>Fungi</taxon>
        <taxon>Dikarya</taxon>
        <taxon>Ascomycota</taxon>
        <taxon>Pezizomycotina</taxon>
        <taxon>Sordariomycetes</taxon>
        <taxon>Hypocreomycetidae</taxon>
        <taxon>Hypocreales</taxon>
        <taxon>Clavicipitaceae</taxon>
        <taxon>Pochonia</taxon>
    </lineage>
</organism>
<evidence type="ECO:0000256" key="1">
    <source>
        <dbReference type="SAM" id="MobiDB-lite"/>
    </source>
</evidence>
<dbReference type="RefSeq" id="XP_022284790.1">
    <property type="nucleotide sequence ID" value="XM_022430217.1"/>
</dbReference>
<dbReference type="InterPro" id="IPR045518">
    <property type="entry name" value="2EXR"/>
</dbReference>
<dbReference type="AlphaFoldDB" id="A0A219AQ49"/>
<evidence type="ECO:0000259" key="2">
    <source>
        <dbReference type="Pfam" id="PF20150"/>
    </source>
</evidence>
<proteinExistence type="predicted"/>
<gene>
    <name evidence="3" type="ORF">VFPPC_18633</name>
</gene>
<keyword evidence="4" id="KW-1185">Reference proteome</keyword>
<protein>
    <recommendedName>
        <fullName evidence="2">2EXR domain-containing protein</fullName>
    </recommendedName>
</protein>
<accession>A0A219AQ49</accession>
<sequence>MATTPQPPPFNNENAFKELTRIIKDGFKSLEQMISQLDSNEHAERDNKATDSKAEPSEVTDQMDMAELSNIAISHVHEQPKPFRFNELPLELRLEIWKMAMPSKRIFEPWVMLRQPHARHQLNPEDPPLVKLKRKHPPPALRALGDKRDVKSLCEVSKTLYDLASTRLYSLHEVILQSLDEDCLDEVHVKELLRAAGRPNNLLSRVVNLRISAPFSKRLRHRCIHGDENDYGDDGQVNDLSSLQRLSNRILPILQNLQDGKLRKFNWDMGVCVPRQILGKNGYLPNNQSHLEYVRLVTDPTCVCNSHTSPLALQELRCLKGISWTGLRTRPDLVALGLALQENAGHLEVLELDFIDWPLVRRHWNDLGDDFGDFFDYALRVRPRSTNRRYPALQKLSLSGLDLTPYFRGIAAAMDSVSLQSIAVHRCLGWELLLEHWIESHRPLSIKSLEIYQPLISEGISGVEEQALRTFLENVSGLENLYLSLPSPMGTKILWRTAVRHRATLRRFIYHARSVNLDGESDRFEEEMDLNDMALLSDSFLARLGEEYSVGGMEFEDHLWFTEQSPNPLEVLEPFSGKESLQIVHIRQSGPDIKQFGSWVFNQIWLDDATLFEDYIGPARRELCEDGMLGWVSWQSDVANTKDNLVATILTNSLCEFADWAFGANGITSLHIIAYGDFSCQGRDHTGSI</sequence>
<dbReference type="GeneID" id="28854351"/>
<evidence type="ECO:0000313" key="3">
    <source>
        <dbReference type="EMBL" id="OWT42245.1"/>
    </source>
</evidence>
<feature type="domain" description="2EXR" evidence="2">
    <location>
        <begin position="84"/>
        <end position="153"/>
    </location>
</feature>
<dbReference type="Proteomes" id="UP000078397">
    <property type="component" value="Unassembled WGS sequence"/>
</dbReference>
<dbReference type="OrthoDB" id="1720422at2759"/>
<evidence type="ECO:0000313" key="4">
    <source>
        <dbReference type="Proteomes" id="UP000078397"/>
    </source>
</evidence>
<reference evidence="3 4" key="1">
    <citation type="journal article" date="2016" name="PLoS Pathog.">
        <title>Biosynthesis of antibiotic leucinostatins in bio-control fungus Purpureocillium lilacinum and their inhibition on phytophthora revealed by genome mining.</title>
        <authorList>
            <person name="Wang G."/>
            <person name="Liu Z."/>
            <person name="Lin R."/>
            <person name="Li E."/>
            <person name="Mao Z."/>
            <person name="Ling J."/>
            <person name="Yang Y."/>
            <person name="Yin W.B."/>
            <person name="Xie B."/>
        </authorList>
    </citation>
    <scope>NUCLEOTIDE SEQUENCE [LARGE SCALE GENOMIC DNA]</scope>
    <source>
        <strain evidence="3">170</strain>
    </source>
</reference>
<dbReference type="EMBL" id="LSBJ02000033">
    <property type="protein sequence ID" value="OWT42245.1"/>
    <property type="molecule type" value="Genomic_DNA"/>
</dbReference>
<feature type="region of interest" description="Disordered" evidence="1">
    <location>
        <begin position="33"/>
        <end position="59"/>
    </location>
</feature>
<name>A0A219AQ49_METCM</name>
<dbReference type="KEGG" id="pchm:VFPPC_18633"/>